<dbReference type="PROSITE" id="PS01248">
    <property type="entry name" value="EGF_LAM_1"/>
    <property type="match status" value="5"/>
</dbReference>
<dbReference type="SMART" id="SM00180">
    <property type="entry name" value="EGF_Lam"/>
    <property type="match status" value="13"/>
</dbReference>
<dbReference type="InterPro" id="IPR008211">
    <property type="entry name" value="Laminin_N"/>
</dbReference>
<feature type="disulfide bond" evidence="13">
    <location>
        <begin position="842"/>
        <end position="859"/>
    </location>
</feature>
<feature type="disulfide bond" evidence="13">
    <location>
        <begin position="954"/>
        <end position="963"/>
    </location>
</feature>
<dbReference type="GO" id="GO:0070831">
    <property type="term" value="P:basement membrane assembly"/>
    <property type="evidence" value="ECO:0007669"/>
    <property type="project" value="TreeGrafter"/>
</dbReference>
<dbReference type="Proteomes" id="UP001176961">
    <property type="component" value="Unassembled WGS sequence"/>
</dbReference>
<feature type="disulfide bond" evidence="13">
    <location>
        <begin position="1227"/>
        <end position="1236"/>
    </location>
</feature>
<evidence type="ECO:0000256" key="11">
    <source>
        <dbReference type="ARBA" id="ARBA00023180"/>
    </source>
</evidence>
<feature type="coiled-coil region" evidence="14">
    <location>
        <begin position="1417"/>
        <end position="1469"/>
    </location>
</feature>
<dbReference type="SMART" id="SM00181">
    <property type="entry name" value="EGF"/>
    <property type="match status" value="10"/>
</dbReference>
<evidence type="ECO:0000313" key="19">
    <source>
        <dbReference type="Proteomes" id="UP001176961"/>
    </source>
</evidence>
<feature type="coiled-coil region" evidence="14">
    <location>
        <begin position="1264"/>
        <end position="1380"/>
    </location>
</feature>
<dbReference type="Gene3D" id="2.60.120.260">
    <property type="entry name" value="Galactose-binding domain-like"/>
    <property type="match status" value="1"/>
</dbReference>
<dbReference type="GO" id="GO:0016477">
    <property type="term" value="P:cell migration"/>
    <property type="evidence" value="ECO:0007669"/>
    <property type="project" value="TreeGrafter"/>
</dbReference>
<dbReference type="CDD" id="cd00055">
    <property type="entry name" value="EGF_Lam"/>
    <property type="match status" value="13"/>
</dbReference>
<sequence length="1851" mass="204075">MGLTKEDNIIFGGNRKAYLPEVGRRWKMLYNSNESSSRRTLSETFVIWRTYTVEAPLLLLCIPSHCSTGTAMHLALIVVAVLAVAIGLASGQQISEDRCKDRSCYPITGNLLIGRKHRLKSSSTCGTRGRERFCIVSHLEEQTKCFYCDSRTEWRPYREPYRLSHRIENVVSDGYEDKNRNWWQSENGVQNVTVQLDLEAEFHFTHLIMTFKSFRPAAMIIERSADFGKTWQVYRYFAYDCAGTFPGIPEGPPKKHTDVICTRAYSDVAPSTGGELVYKVISPHIATANPYADEIANLLKITNLRFNFTKLHTLGDDLLDYRPEIEEKYYYAIYEIVVRGSCSCYGHASRCIPIDDNNDPALNRPDIVHGRCECMHNTEGLNCERCRDFFNDLPWRPAIGEDTNECRRCECNGHAARCHFDRAVYQASGYQSGGVCDDCQHNTQGKNCEQCKPFFYRDPQRPITDPYVCLPCSCDKAGSQDDGICESEEDPERGLVAGKCYCKPNVDGPRCDRCKNGFWDLQAANPDGCVPCTCHLLGTYNNEGCDKATGHCTCKRLVTGENCDQCLPEHYGLSEDVDGCKPCDCDIGGSLNNQCDLVTGQCTCREGFSGRRCDTADSSYYCADIDHFTYEAENAELTNAEIEPREHPGKDEAMSWTGEGFARVNERSSISFKVGNLQTSQKYNIILRYDAARDPIGWENVQVTVVRPGPASGECAGSDPSDDYLIARLHPGGRYTELYPSVCLEADKKYEIRVQFGEKRTGVQDRGAWILIDSMVLAPPTEELHIFKGSDQALQHKMEYDRYQCRNLVMSLAPKGQLSETCERYICPVAAAVLNRTSSCDCDPTGSVSGICGVKGGQCECKPNVVGRRCDQCAVGTYGFGRSGCTECACDSVGSLHNRCDKQSGQCMCREKGIYGRQCNQCQPGFWSFPDCRVCQCNDHANICDQQTGACIECRDLTAGHYCDRCQDGYYGDPRLGVGLPCKPCPCPGGPTSGFQHADTCYLQRSNNTQDVVCNCRSGYTGERCAECAMNYWGNPTEVGGSCERCDCNGNIDMAVEGSCDAATGECLKCLHNTEGPMCENCMDGFYGDAKLKSCQRCVCNNLGSNLTAGTCDRVTGQCPCHPNVIGMQCDQCAENHYDLSSGQGCSKCDCDPNGVVLKEDGTPELQCNQFDGRCRCKIGRGGRTCSECEDYFWGDPTSPEGCKRCECNPTGSASQQCHRNNGTCVCLPGSGGDLCNECARGYTGTWPYCQPCGECFHQWDDIIQGLKSKVENLINTANNIEDTGVASAYDEEFENMEKILEDTKKKLSDANVSKEHIEELDNEVAKLKKEVAGARERLDIIEARVSNATQSVDFAQEDLKQLHLDADRLTEAAVDLHEKTNKIKEADVQGAYNITRESASRSLAAQRRTDAAIGKLAEAESEARDADALLEKNRDDFDKQYSENEAALAESENNIHMLEGALPRLNAEVCGGESAPCDALCGGPGVCGFCGGQSCLAGAVSKADQARSFSLEADLKLNEKQKEAEEVLTLVRDVLHSTAAAKKDANEALEVARAAAQRTNSSRAELDQIVDQMNNFLKSSRSSPEQIRTLAEEVLSKKISLTPEQIAALTSKIRDSLAKISNIGAILAETRGNKTLASNLESKALEASARAAAIKNTTDTVREAIQVAEEAQLAASEAIRSADEVMKQAKEHLEAAKKEANATETRAKEVNASLSTLEGEMKKVKVQYLQIADDAKNAFQLVDKALQAAQTAEQGNKQMTMDIETAQGLLSSRTQGNEAPQKRAEALRQRAAKLLYKAQRHSDDISALTKDASDVRLDDYQRTLDELNSRLEQVTRDIHTSTEFFANCDV</sequence>
<dbReference type="PROSITE" id="PS01186">
    <property type="entry name" value="EGF_2"/>
    <property type="match status" value="1"/>
</dbReference>
<feature type="coiled-coil region" evidence="14">
    <location>
        <begin position="1811"/>
        <end position="1838"/>
    </location>
</feature>
<keyword evidence="12 13" id="KW-0424">Laminin EGF-like domain</keyword>
<evidence type="ECO:0000256" key="2">
    <source>
        <dbReference type="ARBA" id="ARBA00004302"/>
    </source>
</evidence>
<evidence type="ECO:0000313" key="18">
    <source>
        <dbReference type="EMBL" id="CAJ0601645.1"/>
    </source>
</evidence>
<evidence type="ECO:0000256" key="4">
    <source>
        <dbReference type="ARBA" id="ARBA00022530"/>
    </source>
</evidence>
<dbReference type="Pfam" id="PF00053">
    <property type="entry name" value="EGF_laminin"/>
    <property type="match status" value="11"/>
</dbReference>
<feature type="domain" description="Laminin EGF-like" evidence="15">
    <location>
        <begin position="1149"/>
        <end position="1205"/>
    </location>
</feature>
<feature type="domain" description="Laminin EGF-like" evidence="15">
    <location>
        <begin position="1206"/>
        <end position="1252"/>
    </location>
</feature>
<evidence type="ECO:0000256" key="7">
    <source>
        <dbReference type="ARBA" id="ARBA00022869"/>
    </source>
</evidence>
<feature type="disulfide bond" evidence="13">
    <location>
        <begin position="840"/>
        <end position="852"/>
    </location>
</feature>
<evidence type="ECO:0000259" key="17">
    <source>
        <dbReference type="PROSITE" id="PS51117"/>
    </source>
</evidence>
<keyword evidence="6" id="KW-0677">Repeat</keyword>
<feature type="domain" description="Laminin EGF-like" evidence="15">
    <location>
        <begin position="532"/>
        <end position="582"/>
    </location>
</feature>
<dbReference type="FunFam" id="2.10.25.10:FF:000011">
    <property type="entry name" value="Cadherin EGF LAG seven-pass G-type receptor"/>
    <property type="match status" value="1"/>
</dbReference>
<feature type="domain" description="Laminin EGF-like" evidence="15">
    <location>
        <begin position="840"/>
        <end position="887"/>
    </location>
</feature>
<keyword evidence="4" id="KW-0272">Extracellular matrix</keyword>
<feature type="coiled-coil region" evidence="14">
    <location>
        <begin position="1680"/>
        <end position="1728"/>
    </location>
</feature>
<feature type="domain" description="Laminin IV type B" evidence="16">
    <location>
        <begin position="622"/>
        <end position="834"/>
    </location>
</feature>
<feature type="domain" description="Laminin EGF-like" evidence="15">
    <location>
        <begin position="1046"/>
        <end position="1097"/>
    </location>
</feature>
<dbReference type="Gene3D" id="2.170.300.10">
    <property type="entry name" value="Tie2 ligand-binding domain superfamily"/>
    <property type="match status" value="2"/>
</dbReference>
<feature type="domain" description="Laminin EGF-like" evidence="15">
    <location>
        <begin position="409"/>
        <end position="471"/>
    </location>
</feature>
<feature type="domain" description="Laminin N-terminal" evidence="17">
    <location>
        <begin position="100"/>
        <end position="341"/>
    </location>
</feature>
<keyword evidence="19" id="KW-1185">Reference proteome</keyword>
<organism evidence="18 19">
    <name type="scientific">Cylicocyclus nassatus</name>
    <name type="common">Nematode worm</name>
    <dbReference type="NCBI Taxonomy" id="53992"/>
    <lineage>
        <taxon>Eukaryota</taxon>
        <taxon>Metazoa</taxon>
        <taxon>Ecdysozoa</taxon>
        <taxon>Nematoda</taxon>
        <taxon>Chromadorea</taxon>
        <taxon>Rhabditida</taxon>
        <taxon>Rhabditina</taxon>
        <taxon>Rhabditomorpha</taxon>
        <taxon>Strongyloidea</taxon>
        <taxon>Strongylidae</taxon>
        <taxon>Cylicocyclus</taxon>
    </lineage>
</organism>
<dbReference type="FunFam" id="2.10.25.10:FF:000130">
    <property type="entry name" value="Laminin subunit beta 1"/>
    <property type="match status" value="1"/>
</dbReference>
<comment type="caution">
    <text evidence="18">The sequence shown here is derived from an EMBL/GenBank/DDBJ whole genome shotgun (WGS) entry which is preliminary data.</text>
</comment>
<dbReference type="GO" id="GO:0007411">
    <property type="term" value="P:axon guidance"/>
    <property type="evidence" value="ECO:0007669"/>
    <property type="project" value="TreeGrafter"/>
</dbReference>
<dbReference type="FunFam" id="2.10.25.10:FF:000561">
    <property type="entry name" value="Wing blister, isoform B"/>
    <property type="match status" value="1"/>
</dbReference>
<evidence type="ECO:0000256" key="6">
    <source>
        <dbReference type="ARBA" id="ARBA00022737"/>
    </source>
</evidence>
<dbReference type="FunFam" id="2.10.25.10:FF:000333">
    <property type="entry name" value="netrin-4 isoform X2"/>
    <property type="match status" value="1"/>
</dbReference>
<feature type="disulfide bond" evidence="13">
    <location>
        <begin position="861"/>
        <end position="870"/>
    </location>
</feature>
<feature type="disulfide bond" evidence="13">
    <location>
        <begin position="502"/>
        <end position="511"/>
    </location>
</feature>
<dbReference type="PANTHER" id="PTHR10574">
    <property type="entry name" value="NETRIN/LAMININ-RELATED"/>
    <property type="match status" value="1"/>
</dbReference>
<dbReference type="SUPFAM" id="SSF57997">
    <property type="entry name" value="Tropomyosin"/>
    <property type="match status" value="1"/>
</dbReference>
<evidence type="ECO:0000256" key="5">
    <source>
        <dbReference type="ARBA" id="ARBA00022729"/>
    </source>
</evidence>
<protein>
    <recommendedName>
        <fullName evidence="20">Laminin subunit beta-1</fullName>
    </recommendedName>
</protein>
<feature type="domain" description="Laminin EGF-like" evidence="15">
    <location>
        <begin position="888"/>
        <end position="934"/>
    </location>
</feature>
<dbReference type="InterPro" id="IPR056863">
    <property type="entry name" value="LMN_ATRN_NET-like_EGF"/>
</dbReference>
<dbReference type="PROSITE" id="PS51117">
    <property type="entry name" value="LAMININ_NTER"/>
    <property type="match status" value="1"/>
</dbReference>
<dbReference type="InterPro" id="IPR013015">
    <property type="entry name" value="Laminin_IV_B"/>
</dbReference>
<comment type="caution">
    <text evidence="13">Lacks conserved residue(s) required for the propagation of feature annotation.</text>
</comment>
<evidence type="ECO:0000256" key="14">
    <source>
        <dbReference type="SAM" id="Coils"/>
    </source>
</evidence>
<accession>A0AA36H083</accession>
<evidence type="ECO:0000259" key="15">
    <source>
        <dbReference type="PROSITE" id="PS50027"/>
    </source>
</evidence>
<dbReference type="InterPro" id="IPR000742">
    <property type="entry name" value="EGF"/>
</dbReference>
<feature type="disulfide bond" evidence="13">
    <location>
        <begin position="554"/>
        <end position="563"/>
    </location>
</feature>
<feature type="disulfide bond" evidence="13">
    <location>
        <begin position="1070"/>
        <end position="1079"/>
    </location>
</feature>
<evidence type="ECO:0000256" key="9">
    <source>
        <dbReference type="ARBA" id="ARBA00023054"/>
    </source>
</evidence>
<dbReference type="FunFam" id="2.10.25.10:FF:000209">
    <property type="entry name" value="Laminin subunit alpha 5"/>
    <property type="match status" value="1"/>
</dbReference>
<keyword evidence="7" id="KW-0084">Basement membrane</keyword>
<dbReference type="FunFam" id="2.170.300.10:FF:000001">
    <property type="entry name" value="Laminin subunit beta-1"/>
    <property type="match status" value="1"/>
</dbReference>
<dbReference type="FunFam" id="2.170.300.10:FF:000004">
    <property type="entry name" value="Laminin subunit beta 1"/>
    <property type="match status" value="1"/>
</dbReference>
<dbReference type="GO" id="GO:0034446">
    <property type="term" value="P:substrate adhesion-dependent cell spreading"/>
    <property type="evidence" value="ECO:0007669"/>
    <property type="project" value="TreeGrafter"/>
</dbReference>
<comment type="function">
    <text evidence="1">Binding to cells via a high affinity receptor, laminin is thought to mediate the attachment, migration and organization of cells into tissues during embryonic development by interacting with other extracellular matrix components.</text>
</comment>
<dbReference type="Pfam" id="PF21199">
    <property type="entry name" value="LAMININ_IV_B"/>
    <property type="match status" value="1"/>
</dbReference>
<keyword evidence="9 14" id="KW-0175">Coiled coil</keyword>
<dbReference type="Pfam" id="PF00055">
    <property type="entry name" value="Laminin_N"/>
    <property type="match status" value="1"/>
</dbReference>
<dbReference type="FunFam" id="2.10.25.10:FF:000135">
    <property type="entry name" value="Laminin subunit beta 4"/>
    <property type="match status" value="1"/>
</dbReference>
<evidence type="ECO:0000256" key="13">
    <source>
        <dbReference type="PROSITE-ProRule" id="PRU00460"/>
    </source>
</evidence>
<dbReference type="EMBL" id="CATQJL010000305">
    <property type="protein sequence ID" value="CAJ0601645.1"/>
    <property type="molecule type" value="Genomic_DNA"/>
</dbReference>
<evidence type="ECO:0000256" key="8">
    <source>
        <dbReference type="ARBA" id="ARBA00022889"/>
    </source>
</evidence>
<dbReference type="PROSITE" id="PS50027">
    <property type="entry name" value="EGF_LAM_2"/>
    <property type="match status" value="10"/>
</dbReference>
<feature type="disulfide bond" evidence="13">
    <location>
        <begin position="1206"/>
        <end position="1218"/>
    </location>
</feature>
<evidence type="ECO:0000259" key="16">
    <source>
        <dbReference type="PROSITE" id="PS51116"/>
    </source>
</evidence>
<reference evidence="18" key="1">
    <citation type="submission" date="2023-07" db="EMBL/GenBank/DDBJ databases">
        <authorList>
            <consortium name="CYATHOMIX"/>
        </authorList>
    </citation>
    <scope>NUCLEOTIDE SEQUENCE</scope>
    <source>
        <strain evidence="18">N/A</strain>
    </source>
</reference>
<keyword evidence="10 13" id="KW-1015">Disulfide bond</keyword>
<evidence type="ECO:0000256" key="12">
    <source>
        <dbReference type="ARBA" id="ARBA00023292"/>
    </source>
</evidence>
<dbReference type="FunFam" id="2.10.25.10:FF:000074">
    <property type="entry name" value="Laminin subunit alpha"/>
    <property type="match status" value="1"/>
</dbReference>
<keyword evidence="3" id="KW-0964">Secreted</keyword>
<feature type="domain" description="Laminin EGF-like" evidence="15">
    <location>
        <begin position="935"/>
        <end position="984"/>
    </location>
</feature>
<feature type="disulfide bond" evidence="13">
    <location>
        <begin position="439"/>
        <end position="448"/>
    </location>
</feature>
<dbReference type="FunFam" id="2.10.25.10:FF:000084">
    <property type="entry name" value="Laminin subunit alpha 3"/>
    <property type="match status" value="1"/>
</dbReference>
<dbReference type="FunFam" id="2.60.120.260:FF:000010">
    <property type="entry name" value="Laminin subunit beta 1"/>
    <property type="match status" value="1"/>
</dbReference>
<keyword evidence="11" id="KW-0325">Glycoprotein</keyword>
<dbReference type="GO" id="GO:0009888">
    <property type="term" value="P:tissue development"/>
    <property type="evidence" value="ECO:0007669"/>
    <property type="project" value="TreeGrafter"/>
</dbReference>
<dbReference type="InterPro" id="IPR050440">
    <property type="entry name" value="Laminin/Netrin_ECM"/>
</dbReference>
<dbReference type="Pfam" id="PF24973">
    <property type="entry name" value="EGF_LMN_ATRN"/>
    <property type="match status" value="2"/>
</dbReference>
<dbReference type="PROSITE" id="PS00022">
    <property type="entry name" value="EGF_1"/>
    <property type="match status" value="1"/>
</dbReference>
<comment type="subcellular location">
    <subcellularLocation>
        <location evidence="2">Secreted</location>
        <location evidence="2">Extracellular space</location>
        <location evidence="2">Extracellular matrix</location>
        <location evidence="2">Basement membrane</location>
    </subcellularLocation>
</comment>
<evidence type="ECO:0000256" key="10">
    <source>
        <dbReference type="ARBA" id="ARBA00023157"/>
    </source>
</evidence>
<evidence type="ECO:0008006" key="20">
    <source>
        <dbReference type="Google" id="ProtNLM"/>
    </source>
</evidence>
<feature type="disulfide bond" evidence="13">
    <location>
        <begin position="1208"/>
        <end position="1225"/>
    </location>
</feature>
<feature type="disulfide bond" evidence="13">
    <location>
        <begin position="890"/>
        <end position="907"/>
    </location>
</feature>
<dbReference type="FunFam" id="2.10.25.10:FF:000065">
    <property type="entry name" value="Laminin subunit beta 1"/>
    <property type="match status" value="1"/>
</dbReference>
<feature type="domain" description="Laminin EGF-like" evidence="15">
    <location>
        <begin position="472"/>
        <end position="531"/>
    </location>
</feature>
<dbReference type="FunFam" id="2.10.25.10:FF:000775">
    <property type="entry name" value="Predicted protein"/>
    <property type="match status" value="1"/>
</dbReference>
<dbReference type="GO" id="GO:0009887">
    <property type="term" value="P:animal organ morphogenesis"/>
    <property type="evidence" value="ECO:0007669"/>
    <property type="project" value="TreeGrafter"/>
</dbReference>
<feature type="domain" description="Laminin EGF-like" evidence="15">
    <location>
        <begin position="1098"/>
        <end position="1148"/>
    </location>
</feature>
<dbReference type="PRINTS" id="PR00011">
    <property type="entry name" value="EGFLAMININ"/>
</dbReference>
<dbReference type="GO" id="GO:0005608">
    <property type="term" value="C:laminin-3 complex"/>
    <property type="evidence" value="ECO:0007669"/>
    <property type="project" value="UniProtKB-ARBA"/>
</dbReference>
<dbReference type="InterPro" id="IPR002049">
    <property type="entry name" value="LE_dom"/>
</dbReference>
<evidence type="ECO:0000256" key="3">
    <source>
        <dbReference type="ARBA" id="ARBA00022525"/>
    </source>
</evidence>
<feature type="disulfide bond" evidence="13">
    <location>
        <begin position="1177"/>
        <end position="1186"/>
    </location>
</feature>
<dbReference type="PROSITE" id="PS51116">
    <property type="entry name" value="LAMININ_IVB"/>
    <property type="match status" value="1"/>
</dbReference>
<dbReference type="FunFam" id="2.10.25.10:FF:000388">
    <property type="entry name" value="Laminin subunit alpha"/>
    <property type="match status" value="1"/>
</dbReference>
<dbReference type="Gene3D" id="2.10.25.10">
    <property type="entry name" value="Laminin"/>
    <property type="match status" value="9"/>
</dbReference>
<evidence type="ECO:0000256" key="1">
    <source>
        <dbReference type="ARBA" id="ARBA00002418"/>
    </source>
</evidence>
<feature type="disulfide bond" evidence="13">
    <location>
        <begin position="566"/>
        <end position="580"/>
    </location>
</feature>
<feature type="disulfide bond" evidence="13">
    <location>
        <begin position="888"/>
        <end position="900"/>
    </location>
</feature>
<gene>
    <name evidence="18" type="ORF">CYNAS_LOCUS13628</name>
</gene>
<name>A0AA36H083_CYLNA</name>
<keyword evidence="8" id="KW-0130">Cell adhesion</keyword>
<keyword evidence="5" id="KW-0732">Signal</keyword>
<dbReference type="PANTHER" id="PTHR10574:SF375">
    <property type="entry name" value="LAMININ SUBUNIT BETA-1"/>
    <property type="match status" value="1"/>
</dbReference>
<proteinExistence type="predicted"/>
<dbReference type="SMART" id="SM00136">
    <property type="entry name" value="LamNT"/>
    <property type="match status" value="1"/>
</dbReference>
<feature type="disulfide bond" evidence="13">
    <location>
        <begin position="1121"/>
        <end position="1130"/>
    </location>
</feature>
<feature type="disulfide bond" evidence="13">
    <location>
        <begin position="1189"/>
        <end position="1203"/>
    </location>
</feature>
<dbReference type="SUPFAM" id="SSF57196">
    <property type="entry name" value="EGF/Laminin"/>
    <property type="match status" value="12"/>
</dbReference>